<dbReference type="PROSITE" id="PS00151">
    <property type="entry name" value="ACYLPHOSPHATASE_2"/>
    <property type="match status" value="1"/>
</dbReference>
<evidence type="ECO:0000256" key="5">
    <source>
        <dbReference type="PROSITE-ProRule" id="PRU00520"/>
    </source>
</evidence>
<dbReference type="RefSeq" id="WP_173208605.1">
    <property type="nucleotide sequence ID" value="NZ_CP053697.2"/>
</dbReference>
<dbReference type="PROSITE" id="PS51160">
    <property type="entry name" value="ACYLPHOSPHATASE_3"/>
    <property type="match status" value="1"/>
</dbReference>
<evidence type="ECO:0000256" key="2">
    <source>
        <dbReference type="ARBA" id="ARBA00012150"/>
    </source>
</evidence>
<dbReference type="PANTHER" id="PTHR47268:SF4">
    <property type="entry name" value="ACYLPHOSPHATASE"/>
    <property type="match status" value="1"/>
</dbReference>
<dbReference type="InterPro" id="IPR020456">
    <property type="entry name" value="Acylphosphatase"/>
</dbReference>
<comment type="catalytic activity">
    <reaction evidence="4 5 6">
        <text>an acyl phosphate + H2O = a carboxylate + phosphate + H(+)</text>
        <dbReference type="Rhea" id="RHEA:14965"/>
        <dbReference type="ChEBI" id="CHEBI:15377"/>
        <dbReference type="ChEBI" id="CHEBI:15378"/>
        <dbReference type="ChEBI" id="CHEBI:29067"/>
        <dbReference type="ChEBI" id="CHEBI:43474"/>
        <dbReference type="ChEBI" id="CHEBI:59918"/>
        <dbReference type="EC" id="3.6.1.7"/>
    </reaction>
</comment>
<name>A0A6M8G516_9GAMM</name>
<dbReference type="Pfam" id="PF00708">
    <property type="entry name" value="Acylphosphatase"/>
    <property type="match status" value="1"/>
</dbReference>
<evidence type="ECO:0000313" key="9">
    <source>
        <dbReference type="EMBL" id="QKE64045.1"/>
    </source>
</evidence>
<dbReference type="InterPro" id="IPR036046">
    <property type="entry name" value="Acylphosphatase-like_dom_sf"/>
</dbReference>
<evidence type="ECO:0000313" key="10">
    <source>
        <dbReference type="Proteomes" id="UP000501379"/>
    </source>
</evidence>
<dbReference type="PRINTS" id="PR00112">
    <property type="entry name" value="ACYLPHPHTASE"/>
</dbReference>
<dbReference type="NCBIfam" id="NF011014">
    <property type="entry name" value="PRK14442.1"/>
    <property type="match status" value="1"/>
</dbReference>
<dbReference type="PROSITE" id="PS00150">
    <property type="entry name" value="ACYLPHOSPHATASE_1"/>
    <property type="match status" value="1"/>
</dbReference>
<accession>A0A6M8G516</accession>
<evidence type="ECO:0000256" key="7">
    <source>
        <dbReference type="RuleBase" id="RU004168"/>
    </source>
</evidence>
<dbReference type="KEGG" id="pcam:HNE05_12020"/>
<gene>
    <name evidence="9" type="ORF">HNE05_12020</name>
</gene>
<organism evidence="9 10">
    <name type="scientific">Aquipseudomonas campi</name>
    <dbReference type="NCBI Taxonomy" id="2731681"/>
    <lineage>
        <taxon>Bacteria</taxon>
        <taxon>Pseudomonadati</taxon>
        <taxon>Pseudomonadota</taxon>
        <taxon>Gammaproteobacteria</taxon>
        <taxon>Pseudomonadales</taxon>
        <taxon>Pseudomonadaceae</taxon>
        <taxon>Aquipseudomonas</taxon>
    </lineage>
</organism>
<dbReference type="AlphaFoldDB" id="A0A6M8G516"/>
<feature type="domain" description="Acylphosphatase-like" evidence="8">
    <location>
        <begin position="5"/>
        <end position="91"/>
    </location>
</feature>
<keyword evidence="5 6" id="KW-0378">Hydrolase</keyword>
<evidence type="ECO:0000256" key="1">
    <source>
        <dbReference type="ARBA" id="ARBA00005614"/>
    </source>
</evidence>
<feature type="active site" evidence="5">
    <location>
        <position position="20"/>
    </location>
</feature>
<sequence>MARICMHGYVSGKVQGVYFRQSTCAEAERLDLDGWVRNLDDGRVEVLVEGEADAVRELAGWLEQGPEQAQVTGVELQEHALQGIAGFIARR</sequence>
<proteinExistence type="inferred from homology"/>
<evidence type="ECO:0000256" key="4">
    <source>
        <dbReference type="ARBA" id="ARBA00047645"/>
    </source>
</evidence>
<keyword evidence="10" id="KW-1185">Reference proteome</keyword>
<dbReference type="SUPFAM" id="SSF54975">
    <property type="entry name" value="Acylphosphatase/BLUF domain-like"/>
    <property type="match status" value="1"/>
</dbReference>
<reference evidence="9" key="1">
    <citation type="submission" date="2020-07" db="EMBL/GenBank/DDBJ databases">
        <title>Nitrate ammonifying Pseudomonas campi sp. nov. isolated from German agricultural grassland.</title>
        <authorList>
            <person name="Timsy T."/>
            <person name="Ulrich A."/>
            <person name="Spanner T."/>
            <person name="Foesel B."/>
            <person name="Kolb S."/>
            <person name="Horn M.A."/>
            <person name="Behrendt U."/>
        </authorList>
    </citation>
    <scope>NUCLEOTIDE SEQUENCE</scope>
    <source>
        <strain evidence="9">S1-A32-2</strain>
    </source>
</reference>
<dbReference type="GO" id="GO:0003998">
    <property type="term" value="F:acylphosphatase activity"/>
    <property type="evidence" value="ECO:0007669"/>
    <property type="project" value="UniProtKB-EC"/>
</dbReference>
<dbReference type="InterPro" id="IPR001792">
    <property type="entry name" value="Acylphosphatase-like_dom"/>
</dbReference>
<evidence type="ECO:0000256" key="3">
    <source>
        <dbReference type="ARBA" id="ARBA00015991"/>
    </source>
</evidence>
<dbReference type="InterPro" id="IPR017968">
    <property type="entry name" value="Acylphosphatase_CS"/>
</dbReference>
<dbReference type="EMBL" id="CP053697">
    <property type="protein sequence ID" value="QKE64045.1"/>
    <property type="molecule type" value="Genomic_DNA"/>
</dbReference>
<dbReference type="NCBIfam" id="NF011022">
    <property type="entry name" value="PRK14451.1"/>
    <property type="match status" value="1"/>
</dbReference>
<dbReference type="Gene3D" id="3.30.70.100">
    <property type="match status" value="1"/>
</dbReference>
<evidence type="ECO:0000259" key="8">
    <source>
        <dbReference type="PROSITE" id="PS51160"/>
    </source>
</evidence>
<dbReference type="PANTHER" id="PTHR47268">
    <property type="entry name" value="ACYLPHOSPHATASE"/>
    <property type="match status" value="1"/>
</dbReference>
<dbReference type="Proteomes" id="UP000501379">
    <property type="component" value="Chromosome"/>
</dbReference>
<comment type="similarity">
    <text evidence="1 7">Belongs to the acylphosphatase family.</text>
</comment>
<protein>
    <recommendedName>
        <fullName evidence="3 5">Acylphosphatase</fullName>
        <ecNumber evidence="2 5">3.6.1.7</ecNumber>
    </recommendedName>
</protein>
<feature type="active site" evidence="5">
    <location>
        <position position="38"/>
    </location>
</feature>
<evidence type="ECO:0000256" key="6">
    <source>
        <dbReference type="RuleBase" id="RU000553"/>
    </source>
</evidence>
<dbReference type="EC" id="3.6.1.7" evidence="2 5"/>